<dbReference type="Gene3D" id="3.30.300.30">
    <property type="match status" value="1"/>
</dbReference>
<dbReference type="PROSITE" id="PS00455">
    <property type="entry name" value="AMP_BINDING"/>
    <property type="match status" value="1"/>
</dbReference>
<protein>
    <submittedName>
        <fullName evidence="5">Malonate--CoA ligase ACSF3</fullName>
    </submittedName>
</protein>
<dbReference type="InterPro" id="IPR020845">
    <property type="entry name" value="AMP-binding_CS"/>
</dbReference>
<sequence length="575" mass="63693">MAAVLNRLRYIPRNNHLSLHFRDALFPSIHARGIVLSIPIWTSGKALNSTVFLRARAFRERVAIVDSNGTYSYASLLKLSQSIGKSILQRTCRKDLEGCCVTFLCPNDVLYVATLWAIWRNGGIAVPLCDSHPVNMYEYTIKDCDASILVSASEFASKLEPIAKKDEVDVMFLTDTTEDETNEDLTLLEQGESNFDERDAMIVYTSGTTGKPKGVLVTHGNLRSQITSLVKAWEWNQDDYIIHCLPLHHVHGIVNVLLCPLWVGATCHMLPKFEPDKVWTLLSGNNPRPSLFMAVPTIYSKLIQHHKAANLTDQEKNEIKAKCQQLRLMVSGSAALPEPVMKEWQDIAGHTLLERYGMTEIGMALSNPLNGPRMPGCVGTPLPGTEVRLIDSKNEVIVQGNESESCVSPGQDGKEGELQVRGPSVFKCYWNKPEATAESFTVDGWFKTGDTAMYQDGIFRILGRTSVDIIKSGGHKISALEVERHLLTHNDIIDCAVVGKPDPVWGEVVAAIITVSPGQKMCLSDLKTWASGQMIPYHIPTVLLVVDELPRNAMGKVNKKELLAAYFIEDRGANV</sequence>
<dbReference type="InterPro" id="IPR000873">
    <property type="entry name" value="AMP-dep_synth/lig_dom"/>
</dbReference>
<dbReference type="Pfam" id="PF00501">
    <property type="entry name" value="AMP-binding"/>
    <property type="match status" value="1"/>
</dbReference>
<dbReference type="InterPro" id="IPR042099">
    <property type="entry name" value="ANL_N_sf"/>
</dbReference>
<dbReference type="Pfam" id="PF13193">
    <property type="entry name" value="AMP-binding_C"/>
    <property type="match status" value="1"/>
</dbReference>
<reference evidence="5" key="1">
    <citation type="journal article" date="2023" name="G3 (Bethesda)">
        <title>Whole genome assembly and annotation of the endangered Caribbean coral Acropora cervicornis.</title>
        <authorList>
            <person name="Selwyn J.D."/>
            <person name="Vollmer S.V."/>
        </authorList>
    </citation>
    <scope>NUCLEOTIDE SEQUENCE</scope>
    <source>
        <strain evidence="5">K2</strain>
    </source>
</reference>
<dbReference type="InterPro" id="IPR045851">
    <property type="entry name" value="AMP-bd_C_sf"/>
</dbReference>
<dbReference type="EMBL" id="JARQWQ010000032">
    <property type="protein sequence ID" value="KAK2561618.1"/>
    <property type="molecule type" value="Genomic_DNA"/>
</dbReference>
<dbReference type="AlphaFoldDB" id="A0AAD9V549"/>
<organism evidence="5 6">
    <name type="scientific">Acropora cervicornis</name>
    <name type="common">Staghorn coral</name>
    <dbReference type="NCBI Taxonomy" id="6130"/>
    <lineage>
        <taxon>Eukaryota</taxon>
        <taxon>Metazoa</taxon>
        <taxon>Cnidaria</taxon>
        <taxon>Anthozoa</taxon>
        <taxon>Hexacorallia</taxon>
        <taxon>Scleractinia</taxon>
        <taxon>Astrocoeniina</taxon>
        <taxon>Acroporidae</taxon>
        <taxon>Acropora</taxon>
    </lineage>
</organism>
<evidence type="ECO:0000256" key="2">
    <source>
        <dbReference type="ARBA" id="ARBA00022598"/>
    </source>
</evidence>
<name>A0AAD9V549_ACRCE</name>
<dbReference type="CDD" id="cd05941">
    <property type="entry name" value="MCS"/>
    <property type="match status" value="1"/>
</dbReference>
<comment type="caution">
    <text evidence="5">The sequence shown here is derived from an EMBL/GenBank/DDBJ whole genome shotgun (WGS) entry which is preliminary data.</text>
</comment>
<dbReference type="SUPFAM" id="SSF56801">
    <property type="entry name" value="Acetyl-CoA synthetase-like"/>
    <property type="match status" value="1"/>
</dbReference>
<keyword evidence="6" id="KW-1185">Reference proteome</keyword>
<dbReference type="InterPro" id="IPR025110">
    <property type="entry name" value="AMP-bd_C"/>
</dbReference>
<dbReference type="PANTHER" id="PTHR43201:SF8">
    <property type="entry name" value="ACYL-COA SYNTHETASE FAMILY MEMBER 3"/>
    <property type="match status" value="1"/>
</dbReference>
<evidence type="ECO:0000259" key="3">
    <source>
        <dbReference type="Pfam" id="PF00501"/>
    </source>
</evidence>
<keyword evidence="2 5" id="KW-0436">Ligase</keyword>
<evidence type="ECO:0000313" key="6">
    <source>
        <dbReference type="Proteomes" id="UP001249851"/>
    </source>
</evidence>
<gene>
    <name evidence="5" type="ORF">P5673_015614</name>
</gene>
<dbReference type="FunFam" id="3.40.50.12780:FF:000030">
    <property type="entry name" value="Acyl-CoA synthetase family member 3"/>
    <property type="match status" value="1"/>
</dbReference>
<dbReference type="GO" id="GO:0006631">
    <property type="term" value="P:fatty acid metabolic process"/>
    <property type="evidence" value="ECO:0007669"/>
    <property type="project" value="TreeGrafter"/>
</dbReference>
<dbReference type="GO" id="GO:0005737">
    <property type="term" value="C:cytoplasm"/>
    <property type="evidence" value="ECO:0007669"/>
    <property type="project" value="UniProtKB-ARBA"/>
</dbReference>
<accession>A0AAD9V549</accession>
<feature type="domain" description="AMP-binding enzyme C-terminal" evidence="4">
    <location>
        <begin position="481"/>
        <end position="556"/>
    </location>
</feature>
<dbReference type="Gene3D" id="3.40.50.12780">
    <property type="entry name" value="N-terminal domain of ligase-like"/>
    <property type="match status" value="1"/>
</dbReference>
<dbReference type="Proteomes" id="UP001249851">
    <property type="component" value="Unassembled WGS sequence"/>
</dbReference>
<evidence type="ECO:0000256" key="1">
    <source>
        <dbReference type="ARBA" id="ARBA00006432"/>
    </source>
</evidence>
<comment type="similarity">
    <text evidence="1">Belongs to the ATP-dependent AMP-binding enzyme family.</text>
</comment>
<dbReference type="PANTHER" id="PTHR43201">
    <property type="entry name" value="ACYL-COA SYNTHETASE"/>
    <property type="match status" value="1"/>
</dbReference>
<feature type="domain" description="AMP-dependent synthetase/ligase" evidence="3">
    <location>
        <begin position="54"/>
        <end position="430"/>
    </location>
</feature>
<evidence type="ECO:0000259" key="4">
    <source>
        <dbReference type="Pfam" id="PF13193"/>
    </source>
</evidence>
<reference evidence="5" key="2">
    <citation type="journal article" date="2023" name="Science">
        <title>Genomic signatures of disease resistance in endangered staghorn corals.</title>
        <authorList>
            <person name="Vollmer S.V."/>
            <person name="Selwyn J.D."/>
            <person name="Despard B.A."/>
            <person name="Roesel C.L."/>
        </authorList>
    </citation>
    <scope>NUCLEOTIDE SEQUENCE</scope>
    <source>
        <strain evidence="5">K2</strain>
    </source>
</reference>
<evidence type="ECO:0000313" key="5">
    <source>
        <dbReference type="EMBL" id="KAK2561618.1"/>
    </source>
</evidence>
<dbReference type="GO" id="GO:0031956">
    <property type="term" value="F:medium-chain fatty acid-CoA ligase activity"/>
    <property type="evidence" value="ECO:0007669"/>
    <property type="project" value="TreeGrafter"/>
</dbReference>
<proteinExistence type="inferred from homology"/>